<protein>
    <submittedName>
        <fullName evidence="2">Uncharacterized protein</fullName>
    </submittedName>
</protein>
<evidence type="ECO:0000313" key="1">
    <source>
        <dbReference type="Proteomes" id="UP000887580"/>
    </source>
</evidence>
<dbReference type="Proteomes" id="UP000887580">
    <property type="component" value="Unplaced"/>
</dbReference>
<sequence length="265" mass="29080">MMKTRVLEFLIFSIFALSVVRCQSCSSPHETKQVFGTYLNCLKHNVDNNYLELEDEIRSDNRKAAAACFAPTIAEANAKDRCVLALTDLDSKAWDRNGPLRDCSICRTFASSAIKALLSTPEEDQKCIRHQISNSIAKEAEYCLRKKLSDFAGVPEIPDLEEGSFNAKESVINSISDYILINSRLTFCSERKPKRAITTKKCLANPFSAATCECINEARSDLKSRISGIAEAIQEAITNSRGGAPAIGGSGSKVDACVANIKRQL</sequence>
<name>A0AC35G1G0_9BILA</name>
<evidence type="ECO:0000313" key="2">
    <source>
        <dbReference type="WBParaSite" id="PS1159_v2.g23025.t1"/>
    </source>
</evidence>
<proteinExistence type="predicted"/>
<reference evidence="2" key="1">
    <citation type="submission" date="2022-11" db="UniProtKB">
        <authorList>
            <consortium name="WormBaseParasite"/>
        </authorList>
    </citation>
    <scope>IDENTIFICATION</scope>
</reference>
<accession>A0AC35G1G0</accession>
<organism evidence="1 2">
    <name type="scientific">Panagrolaimus sp. PS1159</name>
    <dbReference type="NCBI Taxonomy" id="55785"/>
    <lineage>
        <taxon>Eukaryota</taxon>
        <taxon>Metazoa</taxon>
        <taxon>Ecdysozoa</taxon>
        <taxon>Nematoda</taxon>
        <taxon>Chromadorea</taxon>
        <taxon>Rhabditida</taxon>
        <taxon>Tylenchina</taxon>
        <taxon>Panagrolaimomorpha</taxon>
        <taxon>Panagrolaimoidea</taxon>
        <taxon>Panagrolaimidae</taxon>
        <taxon>Panagrolaimus</taxon>
    </lineage>
</organism>
<dbReference type="WBParaSite" id="PS1159_v2.g23025.t1">
    <property type="protein sequence ID" value="PS1159_v2.g23025.t1"/>
    <property type="gene ID" value="PS1159_v2.g23025"/>
</dbReference>